<keyword evidence="12" id="KW-0863">Zinc-finger</keyword>
<dbReference type="GO" id="GO:0005634">
    <property type="term" value="C:nucleus"/>
    <property type="evidence" value="ECO:0007669"/>
    <property type="project" value="UniProtKB-SubCell"/>
</dbReference>
<dbReference type="SUPFAM" id="SSF46689">
    <property type="entry name" value="Homeodomain-like"/>
    <property type="match status" value="1"/>
</dbReference>
<dbReference type="GO" id="GO:0140682">
    <property type="term" value="F:FAD-dependent H3K4me/H3K4me3 demethylase activity"/>
    <property type="evidence" value="ECO:0007669"/>
    <property type="project" value="UniProtKB-EC"/>
</dbReference>
<protein>
    <recommendedName>
        <fullName evidence="24">[histone-H3]-N(6),N(6)-dimethyl-L-lysine(4) FAD-dependent demethylase</fullName>
        <ecNumber evidence="24">1.14.99.66</ecNumber>
    </recommendedName>
    <alternativeName>
        <fullName evidence="25">Flavin-containing amine oxidase domain-containing protein 1</fullName>
    </alternativeName>
</protein>
<comment type="catalytic activity">
    <reaction evidence="21">
        <text>N(6),N(6)-dimethyl-L-lysyl(4)-[histone H3] + 2 A + 2 H2O = L-lysyl(4)-[histone H3] + 2 formaldehyde + 2 AH2</text>
        <dbReference type="Rhea" id="RHEA:60244"/>
        <dbReference type="Rhea" id="RHEA-COMP:15540"/>
        <dbReference type="Rhea" id="RHEA-COMP:15547"/>
        <dbReference type="ChEBI" id="CHEBI:13193"/>
        <dbReference type="ChEBI" id="CHEBI:15377"/>
        <dbReference type="ChEBI" id="CHEBI:16842"/>
        <dbReference type="ChEBI" id="CHEBI:17499"/>
        <dbReference type="ChEBI" id="CHEBI:29969"/>
        <dbReference type="ChEBI" id="CHEBI:61976"/>
        <dbReference type="EC" id="1.14.99.66"/>
    </reaction>
    <physiologicalReaction direction="left-to-right" evidence="21">
        <dbReference type="Rhea" id="RHEA:60245"/>
    </physiologicalReaction>
</comment>
<dbReference type="EMBL" id="CAJRST010039811">
    <property type="protein sequence ID" value="CAG6016240.1"/>
    <property type="molecule type" value="Genomic_DNA"/>
</dbReference>
<keyword evidence="7" id="KW-0217">Developmental protein</keyword>
<evidence type="ECO:0000313" key="29">
    <source>
        <dbReference type="Proteomes" id="UP000677803"/>
    </source>
</evidence>
<dbReference type="SUPFAM" id="SSF51905">
    <property type="entry name" value="FAD/NAD(P)-binding domain"/>
    <property type="match status" value="1"/>
</dbReference>
<comment type="similarity">
    <text evidence="5">Belongs to the flavin monoamine oxidase family.</text>
</comment>
<keyword evidence="11" id="KW-0479">Metal-binding</keyword>
<evidence type="ECO:0000259" key="26">
    <source>
        <dbReference type="PROSITE" id="PS50934"/>
    </source>
</evidence>
<evidence type="ECO:0000256" key="15">
    <source>
        <dbReference type="ARBA" id="ARBA00022853"/>
    </source>
</evidence>
<evidence type="ECO:0000259" key="27">
    <source>
        <dbReference type="PROSITE" id="PS51050"/>
    </source>
</evidence>
<comment type="subunit">
    <text evidence="23">Interacts with its cofactor GLYR1 at nucleosomes; this interaction stimulates H3K4me1 and H3K4me2 demethylation. In contrast to KDM1A, does not form a complex with RCOR1/CoREST. Possible accessory component of the polycomb repressive deubiquitinase (PR-DUB) complex, at least composed of BAP1, one of ASXL1, ASXL2 or (probably) ASXL3 and one of MBD5 or MBD6. The PR-DUB core associates with a number of accessory proteins, including FOXK1, FOXK2, KDM1B, HCFC1 and OGT; KDM1B specifically associates with ASXL2 PR-DUB complexes.</text>
</comment>
<name>A0A8S4BZH2_9TELE</name>
<dbReference type="AlphaFoldDB" id="A0A8S4BZH2"/>
<evidence type="ECO:0000256" key="3">
    <source>
        <dbReference type="ARBA" id="ARBA00004123"/>
    </source>
</evidence>
<dbReference type="InterPro" id="IPR009057">
    <property type="entry name" value="Homeodomain-like_sf"/>
</dbReference>
<evidence type="ECO:0000256" key="9">
    <source>
        <dbReference type="ARBA" id="ARBA00022553"/>
    </source>
</evidence>
<evidence type="ECO:0000256" key="25">
    <source>
        <dbReference type="ARBA" id="ARBA00083218"/>
    </source>
</evidence>
<comment type="caution">
    <text evidence="28">The sequence shown here is derived from an EMBL/GenBank/DDBJ whole genome shotgun (WGS) entry which is preliminary data.</text>
</comment>
<keyword evidence="6" id="KW-0158">Chromosome</keyword>
<keyword evidence="8" id="KW-0678">Repressor</keyword>
<dbReference type="Gene3D" id="3.30.40.100">
    <property type="match status" value="1"/>
</dbReference>
<evidence type="ECO:0000256" key="14">
    <source>
        <dbReference type="ARBA" id="ARBA00022833"/>
    </source>
</evidence>
<keyword evidence="19" id="KW-0539">Nucleus</keyword>
<evidence type="ECO:0000256" key="22">
    <source>
        <dbReference type="ARBA" id="ARBA00053130"/>
    </source>
</evidence>
<evidence type="ECO:0000256" key="12">
    <source>
        <dbReference type="ARBA" id="ARBA00022771"/>
    </source>
</evidence>
<dbReference type="PROSITE" id="PS51050">
    <property type="entry name" value="ZF_CW"/>
    <property type="match status" value="1"/>
</dbReference>
<evidence type="ECO:0000256" key="13">
    <source>
        <dbReference type="ARBA" id="ARBA00022827"/>
    </source>
</evidence>
<dbReference type="InterPro" id="IPR007526">
    <property type="entry name" value="SWIRM"/>
</dbReference>
<evidence type="ECO:0000256" key="24">
    <source>
        <dbReference type="ARBA" id="ARBA00066706"/>
    </source>
</evidence>
<dbReference type="FunFam" id="1.10.10.10:FF:000232">
    <property type="entry name" value="lysine-specific histone demethylase 1B"/>
    <property type="match status" value="1"/>
</dbReference>
<evidence type="ECO:0000256" key="16">
    <source>
        <dbReference type="ARBA" id="ARBA00023002"/>
    </source>
</evidence>
<evidence type="ECO:0000256" key="18">
    <source>
        <dbReference type="ARBA" id="ARBA00023163"/>
    </source>
</evidence>
<proteinExistence type="inferred from homology"/>
<dbReference type="PANTHER" id="PTHR10742">
    <property type="entry name" value="FLAVIN MONOAMINE OXIDASE"/>
    <property type="match status" value="1"/>
</dbReference>
<comment type="function">
    <text evidence="22">Histone demethylase that demethylates 'Lys-4' of histone H3, a specific tag for epigenetic transcriptional activation, thereby acting as a corepressor. Required for de novo DNA methylation of a subset of imprinted genes during oogenesis. Acts by oxidizing the substrate by FAD to generate the corresponding imine that is subsequently hydrolyzed. Demethylates both mono- and di-methylated 'Lys-4' of histone H3. Has no effect on tri-methylated 'Lys-4', mono-, di- or tri-methylated 'Lys-9', mono-, di- or tri-methylated 'Lys-27', mono-, di- or tri-methylated 'Lys-36' of histone H3, or on mono-, di- or tri-methylated 'Lys-20' of histone H4. Alone, it is unable to demethylate H3K4me on nucleosomes and requires the presence of GLYR1 to achieve such activity, they form a multifunctional enzyme complex that modifies transcribed chromatin and facilitates Pol II transcription through nucleosomes.</text>
</comment>
<accession>A0A8S4BZH2</accession>
<dbReference type="Pfam" id="PF07496">
    <property type="entry name" value="zf-CW"/>
    <property type="match status" value="1"/>
</dbReference>
<evidence type="ECO:0000256" key="7">
    <source>
        <dbReference type="ARBA" id="ARBA00022473"/>
    </source>
</evidence>
<dbReference type="InterPro" id="IPR036388">
    <property type="entry name" value="WH-like_DNA-bd_sf"/>
</dbReference>
<evidence type="ECO:0000256" key="1">
    <source>
        <dbReference type="ARBA" id="ARBA00001947"/>
    </source>
</evidence>
<keyword evidence="10" id="KW-0285">Flavoprotein</keyword>
<dbReference type="InterPro" id="IPR011124">
    <property type="entry name" value="Znf_CW"/>
</dbReference>
<sequence length="305" mass="33891">MADQLLPFWVQCTKPDCRKWRQLTKDIQLTASLAATYRCGMKLGNVKSEGPDHCSQPEDSRVSEVTDSWWHSMLILPPLLKESPASPFLAAYYPDCVGMSPSGSPGSVSLAELRADPCRAVQPQIPGLCPYFQPFYQPNECGKALCVRPDMMELDELYEFPEFSRDPTMYLALRNLILASWHRKCTEVLTAQRCAQHIVVRGLVRVRCVQELDRVLRFMTRKGLINTGVLAVERPLLSERKAVVVVGAGASGLAAARQLHNFGFQVVVLEARDRIGGWVWDDASLGLTVVRGAQLSTDASTTRSP</sequence>
<evidence type="ECO:0000256" key="5">
    <source>
        <dbReference type="ARBA" id="ARBA00005995"/>
    </source>
</evidence>
<feature type="domain" description="SWIRM" evidence="26">
    <location>
        <begin position="138"/>
        <end position="236"/>
    </location>
</feature>
<dbReference type="GO" id="GO:0050660">
    <property type="term" value="F:flavin adenine dinucleotide binding"/>
    <property type="evidence" value="ECO:0007669"/>
    <property type="project" value="UniProtKB-ARBA"/>
</dbReference>
<evidence type="ECO:0000256" key="10">
    <source>
        <dbReference type="ARBA" id="ARBA00022630"/>
    </source>
</evidence>
<gene>
    <name evidence="28" type="ORF">MMEN_LOCUS20290</name>
</gene>
<keyword evidence="29" id="KW-1185">Reference proteome</keyword>
<evidence type="ECO:0000256" key="17">
    <source>
        <dbReference type="ARBA" id="ARBA00023015"/>
    </source>
</evidence>
<keyword evidence="17" id="KW-0805">Transcription regulation</keyword>
<keyword evidence="18" id="KW-0804">Transcription</keyword>
<evidence type="ECO:0000256" key="2">
    <source>
        <dbReference type="ARBA" id="ARBA00001974"/>
    </source>
</evidence>
<dbReference type="GO" id="GO:0040029">
    <property type="term" value="P:epigenetic regulation of gene expression"/>
    <property type="evidence" value="ECO:0007669"/>
    <property type="project" value="UniProtKB-ARBA"/>
</dbReference>
<dbReference type="GO" id="GO:0005694">
    <property type="term" value="C:chromosome"/>
    <property type="evidence" value="ECO:0007669"/>
    <property type="project" value="UniProtKB-SubCell"/>
</dbReference>
<comment type="catalytic activity">
    <reaction evidence="20">
        <text>N(6)-methyl-L-lysyl(4)-[histone H3] + A + H2O = L-lysyl(4)-[histone H3] + formaldehyde + AH2</text>
        <dbReference type="Rhea" id="RHEA:60256"/>
        <dbReference type="Rhea" id="RHEA-COMP:15543"/>
        <dbReference type="Rhea" id="RHEA-COMP:15547"/>
        <dbReference type="ChEBI" id="CHEBI:13193"/>
        <dbReference type="ChEBI" id="CHEBI:15377"/>
        <dbReference type="ChEBI" id="CHEBI:16842"/>
        <dbReference type="ChEBI" id="CHEBI:17499"/>
        <dbReference type="ChEBI" id="CHEBI:29969"/>
        <dbReference type="ChEBI" id="CHEBI:61929"/>
    </reaction>
    <physiologicalReaction direction="left-to-right" evidence="20">
        <dbReference type="Rhea" id="RHEA:60257"/>
    </physiologicalReaction>
</comment>
<dbReference type="EC" id="1.14.99.66" evidence="24"/>
<dbReference type="Gene3D" id="1.10.10.10">
    <property type="entry name" value="Winged helix-like DNA-binding domain superfamily/Winged helix DNA-binding domain"/>
    <property type="match status" value="1"/>
</dbReference>
<dbReference type="Pfam" id="PF01593">
    <property type="entry name" value="Amino_oxidase"/>
    <property type="match status" value="1"/>
</dbReference>
<keyword evidence="15" id="KW-0156">Chromatin regulator</keyword>
<evidence type="ECO:0000256" key="4">
    <source>
        <dbReference type="ARBA" id="ARBA00004286"/>
    </source>
</evidence>
<dbReference type="Proteomes" id="UP000677803">
    <property type="component" value="Unassembled WGS sequence"/>
</dbReference>
<feature type="domain" description="CW-type" evidence="27">
    <location>
        <begin position="3"/>
        <end position="62"/>
    </location>
</feature>
<dbReference type="Pfam" id="PF04433">
    <property type="entry name" value="SWIRM"/>
    <property type="match status" value="1"/>
</dbReference>
<dbReference type="InterPro" id="IPR036188">
    <property type="entry name" value="FAD/NAD-bd_sf"/>
</dbReference>
<dbReference type="InterPro" id="IPR002937">
    <property type="entry name" value="Amino_oxidase"/>
</dbReference>
<evidence type="ECO:0000256" key="11">
    <source>
        <dbReference type="ARBA" id="ARBA00022723"/>
    </source>
</evidence>
<evidence type="ECO:0000256" key="21">
    <source>
        <dbReference type="ARBA" id="ARBA00051715"/>
    </source>
</evidence>
<keyword evidence="13" id="KW-0274">FAD</keyword>
<evidence type="ECO:0000256" key="19">
    <source>
        <dbReference type="ARBA" id="ARBA00023242"/>
    </source>
</evidence>
<reference evidence="28" key="1">
    <citation type="submission" date="2021-05" db="EMBL/GenBank/DDBJ databases">
        <authorList>
            <person name="Tigano A."/>
        </authorList>
    </citation>
    <scope>NUCLEOTIDE SEQUENCE</scope>
</reference>
<dbReference type="GO" id="GO:0008270">
    <property type="term" value="F:zinc ion binding"/>
    <property type="evidence" value="ECO:0007669"/>
    <property type="project" value="UniProtKB-KW"/>
</dbReference>
<dbReference type="FunFam" id="3.30.40.100:FF:000002">
    <property type="entry name" value="Lysine-specific histone demethylase 1B"/>
    <property type="match status" value="1"/>
</dbReference>
<dbReference type="PROSITE" id="PS50934">
    <property type="entry name" value="SWIRM"/>
    <property type="match status" value="1"/>
</dbReference>
<evidence type="ECO:0000256" key="23">
    <source>
        <dbReference type="ARBA" id="ARBA00065941"/>
    </source>
</evidence>
<evidence type="ECO:0000256" key="20">
    <source>
        <dbReference type="ARBA" id="ARBA00051126"/>
    </source>
</evidence>
<keyword evidence="14" id="KW-0862">Zinc</keyword>
<evidence type="ECO:0000256" key="6">
    <source>
        <dbReference type="ARBA" id="ARBA00022454"/>
    </source>
</evidence>
<organism evidence="28 29">
    <name type="scientific">Menidia menidia</name>
    <name type="common">Atlantic silverside</name>
    <dbReference type="NCBI Taxonomy" id="238744"/>
    <lineage>
        <taxon>Eukaryota</taxon>
        <taxon>Metazoa</taxon>
        <taxon>Chordata</taxon>
        <taxon>Craniata</taxon>
        <taxon>Vertebrata</taxon>
        <taxon>Euteleostomi</taxon>
        <taxon>Actinopterygii</taxon>
        <taxon>Neopterygii</taxon>
        <taxon>Teleostei</taxon>
        <taxon>Neoteleostei</taxon>
        <taxon>Acanthomorphata</taxon>
        <taxon>Ovalentaria</taxon>
        <taxon>Atherinomorphae</taxon>
        <taxon>Atheriniformes</taxon>
        <taxon>Atherinopsidae</taxon>
        <taxon>Menidiinae</taxon>
        <taxon>Menidia</taxon>
    </lineage>
</organism>
<dbReference type="OrthoDB" id="2219495at2759"/>
<dbReference type="InterPro" id="IPR050281">
    <property type="entry name" value="Flavin_monoamine_oxidase"/>
</dbReference>
<dbReference type="PANTHER" id="PTHR10742:SF410">
    <property type="entry name" value="LYSINE-SPECIFIC HISTONE DEMETHYLASE 2"/>
    <property type="match status" value="1"/>
</dbReference>
<keyword evidence="9" id="KW-0597">Phosphoprotein</keyword>
<evidence type="ECO:0000256" key="8">
    <source>
        <dbReference type="ARBA" id="ARBA00022491"/>
    </source>
</evidence>
<dbReference type="Gene3D" id="3.50.50.60">
    <property type="entry name" value="FAD/NAD(P)-binding domain"/>
    <property type="match status" value="1"/>
</dbReference>
<evidence type="ECO:0000313" key="28">
    <source>
        <dbReference type="EMBL" id="CAG6016240.1"/>
    </source>
</evidence>
<keyword evidence="16" id="KW-0560">Oxidoreductase</keyword>
<comment type="subcellular location">
    <subcellularLocation>
        <location evidence="4">Chromosome</location>
    </subcellularLocation>
    <subcellularLocation>
        <location evidence="3">Nucleus</location>
    </subcellularLocation>
</comment>
<comment type="cofactor">
    <cofactor evidence="1">
        <name>Zn(2+)</name>
        <dbReference type="ChEBI" id="CHEBI:29105"/>
    </cofactor>
</comment>
<comment type="cofactor">
    <cofactor evidence="2">
        <name>FAD</name>
        <dbReference type="ChEBI" id="CHEBI:57692"/>
    </cofactor>
</comment>